<evidence type="ECO:0000313" key="3">
    <source>
        <dbReference type="Proteomes" id="UP000075714"/>
    </source>
</evidence>
<accession>A0A150GWF5</accession>
<evidence type="ECO:0000313" key="2">
    <source>
        <dbReference type="EMBL" id="KXZ54125.1"/>
    </source>
</evidence>
<proteinExistence type="predicted"/>
<dbReference type="PANTHER" id="PTHR43591">
    <property type="entry name" value="METHYLTRANSFERASE"/>
    <property type="match status" value="1"/>
</dbReference>
<protein>
    <recommendedName>
        <fullName evidence="1">Methyltransferase domain-containing protein</fullName>
    </recommendedName>
</protein>
<dbReference type="CDD" id="cd02440">
    <property type="entry name" value="AdoMet_MTases"/>
    <property type="match status" value="1"/>
</dbReference>
<dbReference type="SUPFAM" id="SSF53335">
    <property type="entry name" value="S-adenosyl-L-methionine-dependent methyltransferases"/>
    <property type="match status" value="1"/>
</dbReference>
<gene>
    <name evidence="2" type="ORF">GPECTOR_5g226</name>
</gene>
<dbReference type="Proteomes" id="UP000075714">
    <property type="component" value="Unassembled WGS sequence"/>
</dbReference>
<dbReference type="InterPro" id="IPR041698">
    <property type="entry name" value="Methyltransf_25"/>
</dbReference>
<dbReference type="Pfam" id="PF13649">
    <property type="entry name" value="Methyltransf_25"/>
    <property type="match status" value="1"/>
</dbReference>
<dbReference type="OrthoDB" id="6329284at2759"/>
<dbReference type="EMBL" id="LSYV01000006">
    <property type="protein sequence ID" value="KXZ54125.1"/>
    <property type="molecule type" value="Genomic_DNA"/>
</dbReference>
<comment type="caution">
    <text evidence="2">The sequence shown here is derived from an EMBL/GenBank/DDBJ whole genome shotgun (WGS) entry which is preliminary data.</text>
</comment>
<dbReference type="STRING" id="33097.A0A150GWF5"/>
<dbReference type="InterPro" id="IPR029063">
    <property type="entry name" value="SAM-dependent_MTases_sf"/>
</dbReference>
<name>A0A150GWF5_GONPE</name>
<dbReference type="AlphaFoldDB" id="A0A150GWF5"/>
<organism evidence="2 3">
    <name type="scientific">Gonium pectorale</name>
    <name type="common">Green alga</name>
    <dbReference type="NCBI Taxonomy" id="33097"/>
    <lineage>
        <taxon>Eukaryota</taxon>
        <taxon>Viridiplantae</taxon>
        <taxon>Chlorophyta</taxon>
        <taxon>core chlorophytes</taxon>
        <taxon>Chlorophyceae</taxon>
        <taxon>CS clade</taxon>
        <taxon>Chlamydomonadales</taxon>
        <taxon>Volvocaceae</taxon>
        <taxon>Gonium</taxon>
    </lineage>
</organism>
<dbReference type="GO" id="GO:0008168">
    <property type="term" value="F:methyltransferase activity"/>
    <property type="evidence" value="ECO:0007669"/>
    <property type="project" value="TreeGrafter"/>
</dbReference>
<keyword evidence="3" id="KW-1185">Reference proteome</keyword>
<feature type="domain" description="Methyltransferase" evidence="1">
    <location>
        <begin position="46"/>
        <end position="139"/>
    </location>
</feature>
<reference evidence="3" key="1">
    <citation type="journal article" date="2016" name="Nat. Commun.">
        <title>The Gonium pectorale genome demonstrates co-option of cell cycle regulation during the evolution of multicellularity.</title>
        <authorList>
            <person name="Hanschen E.R."/>
            <person name="Marriage T.N."/>
            <person name="Ferris P.J."/>
            <person name="Hamaji T."/>
            <person name="Toyoda A."/>
            <person name="Fujiyama A."/>
            <person name="Neme R."/>
            <person name="Noguchi H."/>
            <person name="Minakuchi Y."/>
            <person name="Suzuki M."/>
            <person name="Kawai-Toyooka H."/>
            <person name="Smith D.R."/>
            <person name="Sparks H."/>
            <person name="Anderson J."/>
            <person name="Bakaric R."/>
            <person name="Luria V."/>
            <person name="Karger A."/>
            <person name="Kirschner M.W."/>
            <person name="Durand P.M."/>
            <person name="Michod R.E."/>
            <person name="Nozaki H."/>
            <person name="Olson B.J."/>
        </authorList>
    </citation>
    <scope>NUCLEOTIDE SEQUENCE [LARGE SCALE GENOMIC DNA]</scope>
    <source>
        <strain evidence="3">NIES-2863</strain>
    </source>
</reference>
<dbReference type="Gene3D" id="3.40.50.150">
    <property type="entry name" value="Vaccinia Virus protein VP39"/>
    <property type="match status" value="1"/>
</dbReference>
<sequence>MAQASVLVRQSFDALSHLPDVSSDPVSEQLARRTLEFAQLRVGEQVLDVATGVGLVLVPAARAVYPGGSVQGLDISQGMVEQARRNVAAAGLTNASVAVGDVEAASFPAGRFDVVTASAALPYMADAAAALARWRGWLRAPSGRLVLNCFTSPYDPECGLFYRLAAKHGLAHMFADPLAQCGSREGLTQMLRRAGFKGLQAFREEFLREAERSAAERLRDGSVHNSVGVLYGVAHAV</sequence>
<evidence type="ECO:0000259" key="1">
    <source>
        <dbReference type="Pfam" id="PF13649"/>
    </source>
</evidence>
<dbReference type="PANTHER" id="PTHR43591:SF99">
    <property type="entry name" value="OS06G0646000 PROTEIN"/>
    <property type="match status" value="1"/>
</dbReference>